<dbReference type="EMBL" id="RHHQ01000004">
    <property type="protein sequence ID" value="RNB92021.1"/>
    <property type="molecule type" value="Genomic_DNA"/>
</dbReference>
<gene>
    <name evidence="1" type="ORF">EDM56_04530</name>
</gene>
<dbReference type="AlphaFoldDB" id="A0A3M8DXR4"/>
<organism evidence="1 2">
    <name type="scientific">Brevibacillus fluminis</name>
    <dbReference type="NCBI Taxonomy" id="511487"/>
    <lineage>
        <taxon>Bacteria</taxon>
        <taxon>Bacillati</taxon>
        <taxon>Bacillota</taxon>
        <taxon>Bacilli</taxon>
        <taxon>Bacillales</taxon>
        <taxon>Paenibacillaceae</taxon>
        <taxon>Brevibacillus</taxon>
    </lineage>
</organism>
<dbReference type="RefSeq" id="WP_122916684.1">
    <property type="nucleotide sequence ID" value="NZ_RHHQ01000004.1"/>
</dbReference>
<evidence type="ECO:0000313" key="2">
    <source>
        <dbReference type="Proteomes" id="UP000271031"/>
    </source>
</evidence>
<reference evidence="1 2" key="1">
    <citation type="submission" date="2018-10" db="EMBL/GenBank/DDBJ databases">
        <title>Phylogenomics of Brevibacillus.</title>
        <authorList>
            <person name="Dunlap C."/>
        </authorList>
    </citation>
    <scope>NUCLEOTIDE SEQUENCE [LARGE SCALE GENOMIC DNA]</scope>
    <source>
        <strain evidence="1 2">JCM 15716</strain>
    </source>
</reference>
<name>A0A3M8DXR4_9BACL</name>
<keyword evidence="2" id="KW-1185">Reference proteome</keyword>
<evidence type="ECO:0000313" key="1">
    <source>
        <dbReference type="EMBL" id="RNB92021.1"/>
    </source>
</evidence>
<comment type="caution">
    <text evidence="1">The sequence shown here is derived from an EMBL/GenBank/DDBJ whole genome shotgun (WGS) entry which is preliminary data.</text>
</comment>
<proteinExistence type="predicted"/>
<dbReference type="Proteomes" id="UP000271031">
    <property type="component" value="Unassembled WGS sequence"/>
</dbReference>
<dbReference type="OrthoDB" id="2716151at2"/>
<accession>A0A3M8DXR4</accession>
<protein>
    <submittedName>
        <fullName evidence="1">DUF2642 domain-containing protein</fullName>
    </submittedName>
</protein>
<sequence>MKDLRTLIGKQLEVVVSGKNHHTGILIDAGLDLIVLYDGYRYLYIPIVHVQHFQQKTSFGEQIESPTSQVPFDSQTESISYRKTLEHARGRFVEIYVTGNQSIHGYVNSIMNDYFTFYSPVYKNLYISLNHVKWIIPYTQSAAPYSLDQQSFPVKPASVPLSRTFEQQCKRFVGSIVVFDLGEHPNKVGLLQQVDSNIIDLVKGNGEWIYWNLEHIKTIHVP</sequence>